<gene>
    <name evidence="2" type="ORF">Naga_100343g2</name>
</gene>
<dbReference type="SUPFAM" id="SSF52266">
    <property type="entry name" value="SGNH hydrolase"/>
    <property type="match status" value="1"/>
</dbReference>
<keyword evidence="3" id="KW-1185">Reference proteome</keyword>
<name>W7T838_9STRA</name>
<organism evidence="2 3">
    <name type="scientific">Nannochloropsis gaditana</name>
    <dbReference type="NCBI Taxonomy" id="72520"/>
    <lineage>
        <taxon>Eukaryota</taxon>
        <taxon>Sar</taxon>
        <taxon>Stramenopiles</taxon>
        <taxon>Ochrophyta</taxon>
        <taxon>Eustigmatophyceae</taxon>
        <taxon>Eustigmatales</taxon>
        <taxon>Monodopsidaceae</taxon>
        <taxon>Nannochloropsis</taxon>
    </lineage>
</organism>
<dbReference type="Gene3D" id="3.40.50.1110">
    <property type="entry name" value="SGNH hydrolase"/>
    <property type="match status" value="1"/>
</dbReference>
<dbReference type="InterPro" id="IPR036514">
    <property type="entry name" value="SGNH_hydro_sf"/>
</dbReference>
<evidence type="ECO:0000313" key="2">
    <source>
        <dbReference type="EMBL" id="EWM23185.1"/>
    </source>
</evidence>
<dbReference type="GO" id="GO:0016788">
    <property type="term" value="F:hydrolase activity, acting on ester bonds"/>
    <property type="evidence" value="ECO:0007669"/>
    <property type="project" value="InterPro"/>
</dbReference>
<evidence type="ECO:0000256" key="1">
    <source>
        <dbReference type="SAM" id="Phobius"/>
    </source>
</evidence>
<accession>W7T838</accession>
<dbReference type="Pfam" id="PF00657">
    <property type="entry name" value="Lipase_GDSL"/>
    <property type="match status" value="1"/>
</dbReference>
<dbReference type="AlphaFoldDB" id="W7T838"/>
<dbReference type="Proteomes" id="UP000019335">
    <property type="component" value="Chromosome 18"/>
</dbReference>
<keyword evidence="1" id="KW-1133">Transmembrane helix</keyword>
<evidence type="ECO:0000313" key="3">
    <source>
        <dbReference type="Proteomes" id="UP000019335"/>
    </source>
</evidence>
<keyword evidence="1" id="KW-0472">Membrane</keyword>
<dbReference type="EMBL" id="AZIL01001809">
    <property type="protein sequence ID" value="EWM23185.1"/>
    <property type="molecule type" value="Genomic_DNA"/>
</dbReference>
<keyword evidence="1" id="KW-0812">Transmembrane</keyword>
<dbReference type="CDD" id="cd00229">
    <property type="entry name" value="SGNH_hydrolase"/>
    <property type="match status" value="1"/>
</dbReference>
<proteinExistence type="predicted"/>
<reference evidence="2 3" key="1">
    <citation type="journal article" date="2014" name="Mol. Plant">
        <title>Chromosome Scale Genome Assembly and Transcriptome Profiling of Nannochloropsis gaditana in Nitrogen Depletion.</title>
        <authorList>
            <person name="Corteggiani Carpinelli E."/>
            <person name="Telatin A."/>
            <person name="Vitulo N."/>
            <person name="Forcato C."/>
            <person name="D'Angelo M."/>
            <person name="Schiavon R."/>
            <person name="Vezzi A."/>
            <person name="Giacometti G.M."/>
            <person name="Morosinotto T."/>
            <person name="Valle G."/>
        </authorList>
    </citation>
    <scope>NUCLEOTIDE SEQUENCE [LARGE SCALE GENOMIC DNA]</scope>
    <source>
        <strain evidence="2 3">B-31</strain>
    </source>
</reference>
<feature type="transmembrane region" description="Helical" evidence="1">
    <location>
        <begin position="81"/>
        <end position="104"/>
    </location>
</feature>
<comment type="caution">
    <text evidence="2">The sequence shown here is derived from an EMBL/GenBank/DDBJ whole genome shotgun (WGS) entry which is preliminary data.</text>
</comment>
<protein>
    <submittedName>
        <fullName evidence="2">Lipolytic protein g-d-s-l family</fullName>
    </submittedName>
</protein>
<dbReference type="InterPro" id="IPR001087">
    <property type="entry name" value="GDSL"/>
</dbReference>
<sequence>MPCINSGQCNDEAYTFYGMLKSCQGSSISDVIFESVSVGNLISSPPPFQRLVDIRIIHSASFFMLPFYARLQSHYAHTQSHLFLIMRFSTSIASVLFAAVPMAMARTVMIGDSMFAGGSKVNNWLQEWAGHEIENIAIVGASLHEGWTESIPAEYAELDKTVVPTTIIMDGGGNDVISKRSDCESMDDACRLQIDEAVSIGSDLLEQMHEDGVAHVIWMGFFYIGGLEKAADYGTEKVAEACATAKIDCHLADLRDLQIPRGWDGVHPTDEGYKMLAERIWEVKLENHVPI</sequence>
<dbReference type="OrthoDB" id="6123at2759"/>